<dbReference type="Gene3D" id="3.30.70.580">
    <property type="entry name" value="Pseudouridine synthase I, catalytic domain, N-terminal subdomain"/>
    <property type="match status" value="1"/>
</dbReference>
<gene>
    <name evidence="6" type="ORF">BDK51DRAFT_28846</name>
</gene>
<dbReference type="AlphaFoldDB" id="A0A4P9WD53"/>
<dbReference type="GO" id="GO:0009982">
    <property type="term" value="F:pseudouridine synthase activity"/>
    <property type="evidence" value="ECO:0007669"/>
    <property type="project" value="InterPro"/>
</dbReference>
<feature type="compositionally biased region" description="Low complexity" evidence="4">
    <location>
        <begin position="46"/>
        <end position="66"/>
    </location>
</feature>
<proteinExistence type="inferred from homology"/>
<dbReference type="Proteomes" id="UP000269721">
    <property type="component" value="Unassembled WGS sequence"/>
</dbReference>
<reference evidence="7" key="1">
    <citation type="journal article" date="2018" name="Nat. Microbiol.">
        <title>Leveraging single-cell genomics to expand the fungal tree of life.</title>
        <authorList>
            <person name="Ahrendt S.R."/>
            <person name="Quandt C.A."/>
            <person name="Ciobanu D."/>
            <person name="Clum A."/>
            <person name="Salamov A."/>
            <person name="Andreopoulos B."/>
            <person name="Cheng J.F."/>
            <person name="Woyke T."/>
            <person name="Pelin A."/>
            <person name="Henrissat B."/>
            <person name="Reynolds N.K."/>
            <person name="Benny G.L."/>
            <person name="Smith M.E."/>
            <person name="James T.Y."/>
            <person name="Grigoriev I.V."/>
        </authorList>
    </citation>
    <scope>NUCLEOTIDE SEQUENCE [LARGE SCALE GENOMIC DNA]</scope>
</reference>
<feature type="compositionally biased region" description="Polar residues" evidence="4">
    <location>
        <begin position="284"/>
        <end position="299"/>
    </location>
</feature>
<evidence type="ECO:0000259" key="5">
    <source>
        <dbReference type="Pfam" id="PF01416"/>
    </source>
</evidence>
<dbReference type="InterPro" id="IPR001406">
    <property type="entry name" value="PsdUridine_synth_TruA"/>
</dbReference>
<dbReference type="Pfam" id="PF01416">
    <property type="entry name" value="PseudoU_synth_1"/>
    <property type="match status" value="1"/>
</dbReference>
<feature type="domain" description="Pseudouridine synthase I TruA alpha/beta" evidence="5">
    <location>
        <begin position="400"/>
        <end position="476"/>
    </location>
</feature>
<feature type="compositionally biased region" description="Acidic residues" evidence="4">
    <location>
        <begin position="347"/>
        <end position="359"/>
    </location>
</feature>
<evidence type="ECO:0000313" key="6">
    <source>
        <dbReference type="EMBL" id="RKO88306.1"/>
    </source>
</evidence>
<organism evidence="6 7">
    <name type="scientific">Blyttiomyces helicus</name>
    <dbReference type="NCBI Taxonomy" id="388810"/>
    <lineage>
        <taxon>Eukaryota</taxon>
        <taxon>Fungi</taxon>
        <taxon>Fungi incertae sedis</taxon>
        <taxon>Chytridiomycota</taxon>
        <taxon>Chytridiomycota incertae sedis</taxon>
        <taxon>Chytridiomycetes</taxon>
        <taxon>Chytridiomycetes incertae sedis</taxon>
        <taxon>Blyttiomyces</taxon>
    </lineage>
</organism>
<name>A0A4P9WD53_9FUNG</name>
<keyword evidence="7" id="KW-1185">Reference proteome</keyword>
<dbReference type="SUPFAM" id="SSF55120">
    <property type="entry name" value="Pseudouridine synthase"/>
    <property type="match status" value="1"/>
</dbReference>
<evidence type="ECO:0000256" key="2">
    <source>
        <dbReference type="ARBA" id="ARBA00022694"/>
    </source>
</evidence>
<dbReference type="InterPro" id="IPR020094">
    <property type="entry name" value="TruA/RsuA/RluB/E/F_N"/>
</dbReference>
<dbReference type="FunFam" id="3.30.70.660:FF:000002">
    <property type="entry name" value="tRNA pseudouridine synthase"/>
    <property type="match status" value="1"/>
</dbReference>
<feature type="region of interest" description="Disordered" evidence="4">
    <location>
        <begin position="204"/>
        <end position="371"/>
    </location>
</feature>
<dbReference type="GO" id="GO:0003723">
    <property type="term" value="F:RNA binding"/>
    <property type="evidence" value="ECO:0007669"/>
    <property type="project" value="InterPro"/>
</dbReference>
<dbReference type="InterPro" id="IPR020103">
    <property type="entry name" value="PsdUridine_synth_cat_dom_sf"/>
</dbReference>
<dbReference type="InterPro" id="IPR020095">
    <property type="entry name" value="PsdUridine_synth_TruA_C"/>
</dbReference>
<comment type="similarity">
    <text evidence="1">Belongs to the tRNA pseudouridine synthase TruA family.</text>
</comment>
<evidence type="ECO:0000256" key="3">
    <source>
        <dbReference type="ARBA" id="ARBA00023235"/>
    </source>
</evidence>
<evidence type="ECO:0000256" key="1">
    <source>
        <dbReference type="ARBA" id="ARBA00009375"/>
    </source>
</evidence>
<evidence type="ECO:0000313" key="7">
    <source>
        <dbReference type="Proteomes" id="UP000269721"/>
    </source>
</evidence>
<dbReference type="GO" id="GO:1990481">
    <property type="term" value="P:mRNA pseudouridine synthesis"/>
    <property type="evidence" value="ECO:0007669"/>
    <property type="project" value="TreeGrafter"/>
</dbReference>
<dbReference type="GO" id="GO:0031119">
    <property type="term" value="P:tRNA pseudouridine synthesis"/>
    <property type="evidence" value="ECO:0007669"/>
    <property type="project" value="TreeGrafter"/>
</dbReference>
<accession>A0A4P9WD53</accession>
<feature type="compositionally biased region" description="Low complexity" evidence="4">
    <location>
        <begin position="231"/>
        <end position="242"/>
    </location>
</feature>
<sequence length="620" mass="68220">MASNRRIAILYAYNGSQFQGLESPSKTCRKVTSDPSPSVRPPFPKDPSASAQSKASSSPPSHLSSPPADPSKRIVLSNISRASTTEEGEHAARQVMSVEVVGTDPEAADPTPDALNSFLPESLRVFEVIRIQSGFSARRTCDSRVYEYLIPTYVFTPPPPETHYFHPPDDVVDLPEDEEVFPADKYHAPPGGLFKTIKRNMSLSRSKSMGRNKSLRRGQPIPDVADLMPGTAPAAEPTYTEPAPEEKKGVFRRFFDTLTRKGSKSPRPREDEPPRTAMTLGRMRTTSNATSRSRANSTAVPFGGSPPNVTFSTSAPAGADDTGLLSTLRRNASRRSNRGRQTPETGLAEDPDAEDDIESEGPQYYDPLPLPKATPEQLAALRSYRISPQQVEALSRIIGIYNGTHNWHNFIPGGKYDDPRCYMRILNIECSAPEEHAGMEWIRIKVQAKAFARFQVRKMIALAIMVIRTNTPRSIVGNSFGFASLDIPEAPGHCAILDTPHYDIYNSDCARRGDPSTISFEHNRSAITAFRHREIHDAIYRAERECMLFEPWLRAMDSYSFLYAHFLNARGVIRPCTAFVRPEGDGLGHARVVTVRGATGGASVAVPAPVGLFDPEPAAV</sequence>
<keyword evidence="2" id="KW-0819">tRNA processing</keyword>
<feature type="region of interest" description="Disordered" evidence="4">
    <location>
        <begin position="21"/>
        <end position="72"/>
    </location>
</feature>
<keyword evidence="3" id="KW-0413">Isomerase</keyword>
<dbReference type="Gene3D" id="3.30.70.660">
    <property type="entry name" value="Pseudouridine synthase I, catalytic domain, C-terminal subdomain"/>
    <property type="match status" value="1"/>
</dbReference>
<protein>
    <submittedName>
        <fullName evidence="6">Pseudouridine synthase</fullName>
    </submittedName>
</protein>
<dbReference type="OrthoDB" id="10256309at2759"/>
<dbReference type="GO" id="GO:0005634">
    <property type="term" value="C:nucleus"/>
    <property type="evidence" value="ECO:0007669"/>
    <property type="project" value="TreeGrafter"/>
</dbReference>
<dbReference type="InterPro" id="IPR020097">
    <property type="entry name" value="PsdUridine_synth_TruA_a/b_dom"/>
</dbReference>
<evidence type="ECO:0000256" key="4">
    <source>
        <dbReference type="SAM" id="MobiDB-lite"/>
    </source>
</evidence>
<dbReference type="PANTHER" id="PTHR11142">
    <property type="entry name" value="PSEUDOURIDYLATE SYNTHASE"/>
    <property type="match status" value="1"/>
</dbReference>
<feature type="compositionally biased region" description="Basic and acidic residues" evidence="4">
    <location>
        <begin position="244"/>
        <end position="259"/>
    </location>
</feature>
<dbReference type="PANTHER" id="PTHR11142:SF4">
    <property type="entry name" value="PSEUDOURIDYLATE SYNTHASE 1 HOMOLOG"/>
    <property type="match status" value="1"/>
</dbReference>
<dbReference type="EMBL" id="KZ996805">
    <property type="protein sequence ID" value="RKO88306.1"/>
    <property type="molecule type" value="Genomic_DNA"/>
</dbReference>